<dbReference type="Pfam" id="PF03659">
    <property type="entry name" value="Glyco_hydro_71"/>
    <property type="match status" value="1"/>
</dbReference>
<evidence type="ECO:0000256" key="1">
    <source>
        <dbReference type="SAM" id="SignalP"/>
    </source>
</evidence>
<dbReference type="Proteomes" id="UP001556367">
    <property type="component" value="Unassembled WGS sequence"/>
</dbReference>
<protein>
    <recommendedName>
        <fullName evidence="4">Glycoside hydrolase family 71 protein</fullName>
    </recommendedName>
</protein>
<keyword evidence="1" id="KW-0732">Signal</keyword>
<name>A0ABR3JTX0_9AGAR</name>
<dbReference type="InterPro" id="IPR005197">
    <property type="entry name" value="Glyco_hydro_71"/>
</dbReference>
<keyword evidence="3" id="KW-1185">Reference proteome</keyword>
<sequence length="439" mass="48770">MIPTSFLLLFALLGSSKALTILPPVEAETAQQKPVVAHFMVGNTYPYTVNNWLYDIKLAASKGIDGFALNLGRDTWQAARVADAYAAAMSSNTGFKLFLSFDMTSLPCASPDDAGALQSYIRSYYAHPNQFRYAGLPLVSTFAGENCRFGRGSLDDAWASAVKPAGGMPVYFLPSFFVDPASFSGLPVMDGAFSWNSGWPMGNYAANFSMDTTYVSNLGGRSYMAAMSPWFFTHYGRDTYNKNWIFRFDDWLVVERWEQLLQHRDQVALVEIITWNDYGESHYIGPIDGAQPNSQSWVNGFEHQPWLDLLQYYIQAFKTGSFPPISRDRVFLWARLYPAGADAPDPVGRPDGWTYTQDILWGTVFLTAPADVTLSCGPSVKTMRVAAGVTKVMLPLVATCDVQAKVVRTNKVVVDHKPQGFRFRTDPPSYNFNAFVSAS</sequence>
<dbReference type="EMBL" id="JASNQZ010000003">
    <property type="protein sequence ID" value="KAL0959330.1"/>
    <property type="molecule type" value="Genomic_DNA"/>
</dbReference>
<proteinExistence type="predicted"/>
<comment type="caution">
    <text evidence="2">The sequence shown here is derived from an EMBL/GenBank/DDBJ whole genome shotgun (WGS) entry which is preliminary data.</text>
</comment>
<evidence type="ECO:0008006" key="4">
    <source>
        <dbReference type="Google" id="ProtNLM"/>
    </source>
</evidence>
<accession>A0ABR3JTX0</accession>
<dbReference type="CDD" id="cd11577">
    <property type="entry name" value="GH71"/>
    <property type="match status" value="1"/>
</dbReference>
<feature type="chain" id="PRO_5045635508" description="Glycoside hydrolase family 71 protein" evidence="1">
    <location>
        <begin position="19"/>
        <end position="439"/>
    </location>
</feature>
<evidence type="ECO:0000313" key="2">
    <source>
        <dbReference type="EMBL" id="KAL0959330.1"/>
    </source>
</evidence>
<dbReference type="Gene3D" id="3.20.20.80">
    <property type="entry name" value="Glycosidases"/>
    <property type="match status" value="1"/>
</dbReference>
<feature type="signal peptide" evidence="1">
    <location>
        <begin position="1"/>
        <end position="18"/>
    </location>
</feature>
<evidence type="ECO:0000313" key="3">
    <source>
        <dbReference type="Proteomes" id="UP001556367"/>
    </source>
</evidence>
<organism evidence="2 3">
    <name type="scientific">Hohenbuehelia grisea</name>
    <dbReference type="NCBI Taxonomy" id="104357"/>
    <lineage>
        <taxon>Eukaryota</taxon>
        <taxon>Fungi</taxon>
        <taxon>Dikarya</taxon>
        <taxon>Basidiomycota</taxon>
        <taxon>Agaricomycotina</taxon>
        <taxon>Agaricomycetes</taxon>
        <taxon>Agaricomycetidae</taxon>
        <taxon>Agaricales</taxon>
        <taxon>Pleurotineae</taxon>
        <taxon>Pleurotaceae</taxon>
        <taxon>Hohenbuehelia</taxon>
    </lineage>
</organism>
<reference evidence="3" key="1">
    <citation type="submission" date="2024-06" db="EMBL/GenBank/DDBJ databases">
        <title>Multi-omics analyses provide insights into the biosynthesis of the anticancer antibiotic pleurotin in Hohenbuehelia grisea.</title>
        <authorList>
            <person name="Weaver J.A."/>
            <person name="Alberti F."/>
        </authorList>
    </citation>
    <scope>NUCLEOTIDE SEQUENCE [LARGE SCALE GENOMIC DNA]</scope>
    <source>
        <strain evidence="3">T-177</strain>
    </source>
</reference>
<gene>
    <name evidence="2" type="ORF">HGRIS_014591</name>
</gene>